<proteinExistence type="inferred from homology"/>
<dbReference type="GO" id="GO:0004623">
    <property type="term" value="F:phospholipase A2 activity"/>
    <property type="evidence" value="ECO:0007669"/>
    <property type="project" value="TreeGrafter"/>
</dbReference>
<organism evidence="7 8">
    <name type="scientific">Astyanax mexicanus</name>
    <name type="common">Blind cave fish</name>
    <name type="synonym">Astyanax fasciatus mexicanus</name>
    <dbReference type="NCBI Taxonomy" id="7994"/>
    <lineage>
        <taxon>Eukaryota</taxon>
        <taxon>Metazoa</taxon>
        <taxon>Chordata</taxon>
        <taxon>Craniata</taxon>
        <taxon>Vertebrata</taxon>
        <taxon>Euteleostomi</taxon>
        <taxon>Actinopterygii</taxon>
        <taxon>Neopterygii</taxon>
        <taxon>Teleostei</taxon>
        <taxon>Ostariophysi</taxon>
        <taxon>Characiformes</taxon>
        <taxon>Characoidei</taxon>
        <taxon>Acestrorhamphidae</taxon>
        <taxon>Acestrorhamphinae</taxon>
        <taxon>Astyanax</taxon>
    </lineage>
</organism>
<accession>A0A8B9K354</accession>
<protein>
    <recommendedName>
        <fullName evidence="6">LRAT domain-containing protein</fullName>
    </recommendedName>
</protein>
<evidence type="ECO:0000313" key="8">
    <source>
        <dbReference type="Proteomes" id="UP000694621"/>
    </source>
</evidence>
<feature type="domain" description="LRAT" evidence="6">
    <location>
        <begin position="12"/>
        <end position="128"/>
    </location>
</feature>
<dbReference type="GO" id="GO:0008970">
    <property type="term" value="F:phospholipase A1 activity"/>
    <property type="evidence" value="ECO:0007669"/>
    <property type="project" value="TreeGrafter"/>
</dbReference>
<feature type="region of interest" description="Disordered" evidence="5">
    <location>
        <begin position="156"/>
        <end position="180"/>
    </location>
</feature>
<dbReference type="OMA" id="NVITANC"/>
<evidence type="ECO:0000256" key="2">
    <source>
        <dbReference type="ARBA" id="ARBA00022679"/>
    </source>
</evidence>
<comment type="similarity">
    <text evidence="1">Belongs to the H-rev107 family.</text>
</comment>
<dbReference type="GeneID" id="103041526"/>
<evidence type="ECO:0000256" key="1">
    <source>
        <dbReference type="ARBA" id="ARBA00007824"/>
    </source>
</evidence>
<reference evidence="7" key="1">
    <citation type="submission" date="2025-08" db="UniProtKB">
        <authorList>
            <consortium name="Ensembl"/>
        </authorList>
    </citation>
    <scope>IDENTIFICATION</scope>
</reference>
<dbReference type="InterPro" id="IPR007053">
    <property type="entry name" value="LRAT_dom"/>
</dbReference>
<keyword evidence="4" id="KW-0443">Lipid metabolism</keyword>
<dbReference type="KEGG" id="amex:103041526"/>
<dbReference type="Gene3D" id="3.90.1720.10">
    <property type="entry name" value="endopeptidase domain like (from Nostoc punctiforme)"/>
    <property type="match status" value="1"/>
</dbReference>
<evidence type="ECO:0000256" key="5">
    <source>
        <dbReference type="SAM" id="MobiDB-lite"/>
    </source>
</evidence>
<dbReference type="PANTHER" id="PTHR13943">
    <property type="entry name" value="HRAS-LIKE SUPPRESSOR - RELATED"/>
    <property type="match status" value="1"/>
</dbReference>
<dbReference type="InterPro" id="IPR051496">
    <property type="entry name" value="H-rev107_PLA/AT"/>
</dbReference>
<dbReference type="AlphaFoldDB" id="A0A8B9K354"/>
<name>A0A8B9K354_ASTMX</name>
<dbReference type="GO" id="GO:0005737">
    <property type="term" value="C:cytoplasm"/>
    <property type="evidence" value="ECO:0007669"/>
    <property type="project" value="TreeGrafter"/>
</dbReference>
<dbReference type="PROSITE" id="PS51934">
    <property type="entry name" value="LRAT"/>
    <property type="match status" value="1"/>
</dbReference>
<evidence type="ECO:0000256" key="4">
    <source>
        <dbReference type="ARBA" id="ARBA00023098"/>
    </source>
</evidence>
<dbReference type="PANTHER" id="PTHR13943:SF31">
    <property type="entry name" value="PHOSPHOLIPASE A AND ACYLTRANSFERASE 3"/>
    <property type="match status" value="1"/>
</dbReference>
<dbReference type="GO" id="GO:0016410">
    <property type="term" value="F:N-acyltransferase activity"/>
    <property type="evidence" value="ECO:0007669"/>
    <property type="project" value="TreeGrafter"/>
</dbReference>
<keyword evidence="3" id="KW-0378">Hydrolase</keyword>
<keyword evidence="2" id="KW-0808">Transferase</keyword>
<dbReference type="GO" id="GO:0070292">
    <property type="term" value="P:N-acylphosphatidylethanolamine metabolic process"/>
    <property type="evidence" value="ECO:0007669"/>
    <property type="project" value="TreeGrafter"/>
</dbReference>
<dbReference type="Pfam" id="PF04970">
    <property type="entry name" value="LRAT"/>
    <property type="match status" value="1"/>
</dbReference>
<dbReference type="Proteomes" id="UP000694621">
    <property type="component" value="Unplaced"/>
</dbReference>
<evidence type="ECO:0000259" key="6">
    <source>
        <dbReference type="PROSITE" id="PS51934"/>
    </source>
</evidence>
<evidence type="ECO:0000256" key="3">
    <source>
        <dbReference type="ARBA" id="ARBA00022801"/>
    </source>
</evidence>
<evidence type="ECO:0000313" key="7">
    <source>
        <dbReference type="Ensembl" id="ENSAMXP00005029346.1"/>
    </source>
</evidence>
<feature type="compositionally biased region" description="Basic residues" evidence="5">
    <location>
        <begin position="164"/>
        <end position="180"/>
    </location>
</feature>
<dbReference type="Ensembl" id="ENSAMXT00005032178.1">
    <property type="protein sequence ID" value="ENSAMXP00005029346.1"/>
    <property type="gene ID" value="ENSAMXG00005014523.1"/>
</dbReference>
<sequence>MSWNQEPKVGDLIEIFRPVYQHWAMYVGNGYVIHLAPRSEVAGAGSSSVMSVMNNLALVKKERLSDVVGNDAYKVNNLWDYKYKPRHINLILKEAHSLVGQTLPYSIVSSNCEHFVTDLRYGKPMSRQVQQAITGVAGVAAIVGAAVLAELNLGSGKEKDNEHKSHKNIKNRKKQKSYRR</sequence>